<sequence length="448" mass="45264">MIAVSITVVTDGGDARGRVVEATVSDVLPVAELLPHLVDALPGEHWRLVGPGGVLRPELGLGEAGVRPGERLELTRDAVPAPPPDTVEQLSTVIPPSPAVHVAAVAAAGLTVALPPLWAGTPAWHPLEVTERARSVFDGTGDPGGVTATVCTVFTVFAAVAVAACSLHDRRLTPVAALLAFGSGLQVNVLTGCVLAACAVWRSGPERVFTVCLALAAAVNFWPGVTVLAGMVVLVFSGQLALGVAGVPLPRIPATGLFHGSEQAGPVQAGAVKAGPGGHGEAGRHGIHDRSGRSGGRHGQAVEEGGPGNDGHPTTASALTTHASLVLAACTVICAGVFQLIPPGSRPDWQTVAGGLAVAAAGLSARGCRPVHAVSVTLTATLVFSWTLMHCPGLWPVLAPLPVVLPLIRVRSPLVGRVTDVVETVAFAVAVPLLISTTGVFGLVRGLG</sequence>
<gene>
    <name evidence="3" type="ORF">Csp1_06620</name>
</gene>
<dbReference type="EMBL" id="CP024988">
    <property type="protein sequence ID" value="AWT25474.1"/>
    <property type="molecule type" value="Genomic_DNA"/>
</dbReference>
<keyword evidence="2" id="KW-0472">Membrane</keyword>
<feature type="transmembrane region" description="Helical" evidence="2">
    <location>
        <begin position="177"/>
        <end position="202"/>
    </location>
</feature>
<feature type="transmembrane region" description="Helical" evidence="2">
    <location>
        <begin position="380"/>
        <end position="405"/>
    </location>
</feature>
<dbReference type="AlphaFoldDB" id="A0A2Z3YSC3"/>
<evidence type="ECO:0008006" key="5">
    <source>
        <dbReference type="Google" id="ProtNLM"/>
    </source>
</evidence>
<dbReference type="Proteomes" id="UP000247696">
    <property type="component" value="Chromosome"/>
</dbReference>
<feature type="transmembrane region" description="Helical" evidence="2">
    <location>
        <begin position="325"/>
        <end position="343"/>
    </location>
</feature>
<feature type="transmembrane region" description="Helical" evidence="2">
    <location>
        <begin position="208"/>
        <end position="236"/>
    </location>
</feature>
<protein>
    <recommendedName>
        <fullName evidence="5">Type VII secretion integral membrane protein EccD</fullName>
    </recommendedName>
</protein>
<name>A0A2Z3YSC3_9CORY</name>
<feature type="transmembrane region" description="Helical" evidence="2">
    <location>
        <begin position="99"/>
        <end position="118"/>
    </location>
</feature>
<organism evidence="3 4">
    <name type="scientific">Corynebacterium provencense</name>
    <dbReference type="NCBI Taxonomy" id="1737425"/>
    <lineage>
        <taxon>Bacteria</taxon>
        <taxon>Bacillati</taxon>
        <taxon>Actinomycetota</taxon>
        <taxon>Actinomycetes</taxon>
        <taxon>Mycobacteriales</taxon>
        <taxon>Corynebacteriaceae</taxon>
        <taxon>Corynebacterium</taxon>
    </lineage>
</organism>
<evidence type="ECO:0000256" key="1">
    <source>
        <dbReference type="SAM" id="MobiDB-lite"/>
    </source>
</evidence>
<keyword evidence="4" id="KW-1185">Reference proteome</keyword>
<dbReference type="OrthoDB" id="4425136at2"/>
<feature type="compositionally biased region" description="Basic and acidic residues" evidence="1">
    <location>
        <begin position="281"/>
        <end position="292"/>
    </location>
</feature>
<dbReference type="KEGG" id="cpre:Csp1_06620"/>
<evidence type="ECO:0000256" key="2">
    <source>
        <dbReference type="SAM" id="Phobius"/>
    </source>
</evidence>
<feature type="transmembrane region" description="Helical" evidence="2">
    <location>
        <begin position="425"/>
        <end position="444"/>
    </location>
</feature>
<keyword evidence="2" id="KW-0812">Transmembrane</keyword>
<feature type="transmembrane region" description="Helical" evidence="2">
    <location>
        <begin position="145"/>
        <end position="165"/>
    </location>
</feature>
<reference evidence="4" key="1">
    <citation type="submission" date="2017-11" db="EMBL/GenBank/DDBJ databases">
        <title>Otitis media/interna in a cat caused by the recently described species Corynebacterium provencense.</title>
        <authorList>
            <person name="Kittl S."/>
            <person name="Brodard I."/>
            <person name="Rychener L."/>
            <person name="Jores J."/>
            <person name="Roosje P."/>
            <person name="Gobeli Brawand S."/>
        </authorList>
    </citation>
    <scope>NUCLEOTIDE SEQUENCE [LARGE SCALE GENOMIC DNA]</scope>
    <source>
        <strain evidence="4">17KM38</strain>
    </source>
</reference>
<evidence type="ECO:0000313" key="4">
    <source>
        <dbReference type="Proteomes" id="UP000247696"/>
    </source>
</evidence>
<evidence type="ECO:0000313" key="3">
    <source>
        <dbReference type="EMBL" id="AWT25474.1"/>
    </source>
</evidence>
<dbReference type="RefSeq" id="WP_110481061.1">
    <property type="nucleotide sequence ID" value="NZ_CP024988.1"/>
</dbReference>
<proteinExistence type="predicted"/>
<feature type="region of interest" description="Disordered" evidence="1">
    <location>
        <begin position="271"/>
        <end position="316"/>
    </location>
</feature>
<keyword evidence="2" id="KW-1133">Transmembrane helix</keyword>
<accession>A0A2Z3YSC3</accession>